<gene>
    <name evidence="4" type="ORF">A9A59_1767</name>
</gene>
<dbReference type="Gene3D" id="3.10.580.10">
    <property type="entry name" value="CBS-domain"/>
    <property type="match status" value="1"/>
</dbReference>
<dbReference type="PANTHER" id="PTHR48108:SF26">
    <property type="entry name" value="CBS DOMAIN-CONTAINING PROTEIN DDB_G0289609"/>
    <property type="match status" value="1"/>
</dbReference>
<dbReference type="AlphaFoldDB" id="A0A2A9HEU8"/>
<keyword evidence="1" id="KW-0677">Repeat</keyword>
<keyword evidence="2" id="KW-0129">CBS domain</keyword>
<dbReference type="PANTHER" id="PTHR48108">
    <property type="entry name" value="CBS DOMAIN-CONTAINING PROTEIN CBSX2, CHLOROPLASTIC"/>
    <property type="match status" value="1"/>
</dbReference>
<reference evidence="4 5" key="1">
    <citation type="submission" date="2017-09" db="EMBL/GenBank/DDBJ databases">
        <title>Sequencing the genomes of two abundant thermophiles in Great Basin hot springs: Thermocrinis jamiesonii and novel Chloroflexi Thermoflexus hugenholtzii.</title>
        <authorList>
            <person name="Hedlund B."/>
        </authorList>
    </citation>
    <scope>NUCLEOTIDE SEQUENCE [LARGE SCALE GENOMIC DNA]</scope>
    <source>
        <strain evidence="4 5">G233</strain>
    </source>
</reference>
<dbReference type="Proteomes" id="UP000223071">
    <property type="component" value="Unassembled WGS sequence"/>
</dbReference>
<organism evidence="4 5">
    <name type="scientific">Tepidiforma thermophila (strain KCTC 52669 / CGMCC 1.13589 / G233)</name>
    <dbReference type="NCBI Taxonomy" id="2761530"/>
    <lineage>
        <taxon>Bacteria</taxon>
        <taxon>Bacillati</taxon>
        <taxon>Chloroflexota</taxon>
        <taxon>Tepidiformia</taxon>
        <taxon>Tepidiformales</taxon>
        <taxon>Tepidiformaceae</taxon>
        <taxon>Tepidiforma</taxon>
    </lineage>
</organism>
<dbReference type="Pfam" id="PF00571">
    <property type="entry name" value="CBS"/>
    <property type="match status" value="2"/>
</dbReference>
<protein>
    <submittedName>
        <fullName evidence="4">CBS domain protein</fullName>
    </submittedName>
</protein>
<dbReference type="InterPro" id="IPR051462">
    <property type="entry name" value="CBS_domain-containing"/>
</dbReference>
<evidence type="ECO:0000313" key="5">
    <source>
        <dbReference type="Proteomes" id="UP000223071"/>
    </source>
</evidence>
<sequence length="177" mass="19099">MMPGEPANVIVCPSCGAENIEGADTCERCLSDLSSIDVPEGAQVLKESDLSLPIGAVRWSKALLVQATATVREAVQLMQRERAGAVVVMNGLSIAGIFTDRDVLRKVAPDPSVLDRPVSDVMTPDPVVLREDDMMAYALNKMGVGGFRHIPIVRGDTVIGMLTGRDVLNWVMGRYFD</sequence>
<evidence type="ECO:0000256" key="1">
    <source>
        <dbReference type="ARBA" id="ARBA00022737"/>
    </source>
</evidence>
<keyword evidence="5" id="KW-1185">Reference proteome</keyword>
<dbReference type="SMART" id="SM00116">
    <property type="entry name" value="CBS"/>
    <property type="match status" value="2"/>
</dbReference>
<dbReference type="InterPro" id="IPR046342">
    <property type="entry name" value="CBS_dom_sf"/>
</dbReference>
<name>A0A2A9HEU8_TEPT2</name>
<dbReference type="EMBL" id="PDJQ01000001">
    <property type="protein sequence ID" value="PFG74534.1"/>
    <property type="molecule type" value="Genomic_DNA"/>
</dbReference>
<evidence type="ECO:0000256" key="2">
    <source>
        <dbReference type="PROSITE-ProRule" id="PRU00703"/>
    </source>
</evidence>
<comment type="caution">
    <text evidence="4">The sequence shown here is derived from an EMBL/GenBank/DDBJ whole genome shotgun (WGS) entry which is preliminary data.</text>
</comment>
<dbReference type="RefSeq" id="WP_098503914.1">
    <property type="nucleotide sequence ID" value="NZ_PDJQ01000001.1"/>
</dbReference>
<evidence type="ECO:0000259" key="3">
    <source>
        <dbReference type="PROSITE" id="PS51371"/>
    </source>
</evidence>
<proteinExistence type="predicted"/>
<feature type="domain" description="CBS" evidence="3">
    <location>
        <begin position="56"/>
        <end position="116"/>
    </location>
</feature>
<feature type="domain" description="CBS" evidence="3">
    <location>
        <begin position="122"/>
        <end position="177"/>
    </location>
</feature>
<dbReference type="SUPFAM" id="SSF54631">
    <property type="entry name" value="CBS-domain pair"/>
    <property type="match status" value="1"/>
</dbReference>
<evidence type="ECO:0000313" key="4">
    <source>
        <dbReference type="EMBL" id="PFG74534.1"/>
    </source>
</evidence>
<accession>A0A2A9HEU8</accession>
<dbReference type="PROSITE" id="PS51371">
    <property type="entry name" value="CBS"/>
    <property type="match status" value="2"/>
</dbReference>
<dbReference type="InterPro" id="IPR000644">
    <property type="entry name" value="CBS_dom"/>
</dbReference>